<organism evidence="2 3">
    <name type="scientific">Rickenella mellea</name>
    <dbReference type="NCBI Taxonomy" id="50990"/>
    <lineage>
        <taxon>Eukaryota</taxon>
        <taxon>Fungi</taxon>
        <taxon>Dikarya</taxon>
        <taxon>Basidiomycota</taxon>
        <taxon>Agaricomycotina</taxon>
        <taxon>Agaricomycetes</taxon>
        <taxon>Hymenochaetales</taxon>
        <taxon>Rickenellaceae</taxon>
        <taxon>Rickenella</taxon>
    </lineage>
</organism>
<evidence type="ECO:0000313" key="3">
    <source>
        <dbReference type="Proteomes" id="UP000294933"/>
    </source>
</evidence>
<sequence>MDYVEFTSLICSSLKNNPGNGPAAWRCGTCMKGKGTEDVGERTAQIFTAVKAKSATQPEAGIMEPPADEVGAQVTKAAPPNGPTRLAETPNPTSSQDVVGIPKSNSNGQARNNKTTLPPSTISNLVRWCIPSGPPPTQPANFINLTPGPSGPSFLQYPHWGDASSLNHSTSPMRTSRAHTNIRYQYDCYENHDNRNLIVPETSQAVPPSSVQSNRSQFTQPMSLSRHKRTGPYRPRGRSSTVRDLRGHRNHARHPEAPINDVISTVMGHVQNSSTAHSIGLHRGGDTRVDAEKNHSSSMSPSSPPTLSTPTDDDDSDYVDQESPPQRASRPTFANAAQRERWRAVQRNKRRSDASKRARKPPPPGLKKKKNPLALTKDQLDLSALQLTQAEKRNHAWLFNKPITQYYPRSVPRPPPQRPTTPRNGNEANTEMDVDLDSHQTQRSRKPTAPTQLPILKSHRSVRQRGFSMVAPEVWEERIEKGKEIMERSSSLRDADSE</sequence>
<dbReference type="EMBL" id="ML170180">
    <property type="protein sequence ID" value="TDL21544.1"/>
    <property type="molecule type" value="Genomic_DNA"/>
</dbReference>
<proteinExistence type="predicted"/>
<feature type="region of interest" description="Disordered" evidence="1">
    <location>
        <begin position="57"/>
        <end position="119"/>
    </location>
</feature>
<feature type="region of interest" description="Disordered" evidence="1">
    <location>
        <begin position="204"/>
        <end position="260"/>
    </location>
</feature>
<dbReference type="Proteomes" id="UP000294933">
    <property type="component" value="Unassembled WGS sequence"/>
</dbReference>
<dbReference type="VEuPathDB" id="FungiDB:BD410DRAFT_898876"/>
<evidence type="ECO:0000256" key="1">
    <source>
        <dbReference type="SAM" id="MobiDB-lite"/>
    </source>
</evidence>
<feature type="compositionally biased region" description="Polar residues" evidence="1">
    <location>
        <begin position="204"/>
        <end position="223"/>
    </location>
</feature>
<feature type="compositionally biased region" description="Polar residues" evidence="1">
    <location>
        <begin position="90"/>
        <end position="119"/>
    </location>
</feature>
<accession>A0A4Y7Q1M9</accession>
<keyword evidence="3" id="KW-1185">Reference proteome</keyword>
<feature type="compositionally biased region" description="Basic and acidic residues" evidence="1">
    <location>
        <begin position="283"/>
        <end position="295"/>
    </location>
</feature>
<evidence type="ECO:0000313" key="2">
    <source>
        <dbReference type="EMBL" id="TDL21544.1"/>
    </source>
</evidence>
<gene>
    <name evidence="2" type="ORF">BD410DRAFT_898876</name>
</gene>
<dbReference type="AlphaFoldDB" id="A0A4Y7Q1M9"/>
<feature type="compositionally biased region" description="Low complexity" evidence="1">
    <location>
        <begin position="296"/>
        <end position="310"/>
    </location>
</feature>
<feature type="compositionally biased region" description="Basic residues" evidence="1">
    <location>
        <begin position="225"/>
        <end position="237"/>
    </location>
</feature>
<feature type="region of interest" description="Disordered" evidence="1">
    <location>
        <begin position="408"/>
        <end position="460"/>
    </location>
</feature>
<protein>
    <submittedName>
        <fullName evidence="2">Uncharacterized protein</fullName>
    </submittedName>
</protein>
<feature type="region of interest" description="Disordered" evidence="1">
    <location>
        <begin position="276"/>
        <end position="374"/>
    </location>
</feature>
<feature type="compositionally biased region" description="Acidic residues" evidence="1">
    <location>
        <begin position="311"/>
        <end position="320"/>
    </location>
</feature>
<reference evidence="2 3" key="1">
    <citation type="submission" date="2018-06" db="EMBL/GenBank/DDBJ databases">
        <title>A transcriptomic atlas of mushroom development highlights an independent origin of complex multicellularity.</title>
        <authorList>
            <consortium name="DOE Joint Genome Institute"/>
            <person name="Krizsan K."/>
            <person name="Almasi E."/>
            <person name="Merenyi Z."/>
            <person name="Sahu N."/>
            <person name="Viragh M."/>
            <person name="Koszo T."/>
            <person name="Mondo S."/>
            <person name="Kiss B."/>
            <person name="Balint B."/>
            <person name="Kues U."/>
            <person name="Barry K."/>
            <person name="Hegedus J.C."/>
            <person name="Henrissat B."/>
            <person name="Johnson J."/>
            <person name="Lipzen A."/>
            <person name="Ohm R."/>
            <person name="Nagy I."/>
            <person name="Pangilinan J."/>
            <person name="Yan J."/>
            <person name="Xiong Y."/>
            <person name="Grigoriev I.V."/>
            <person name="Hibbett D.S."/>
            <person name="Nagy L.G."/>
        </authorList>
    </citation>
    <scope>NUCLEOTIDE SEQUENCE [LARGE SCALE GENOMIC DNA]</scope>
    <source>
        <strain evidence="2 3">SZMC22713</strain>
    </source>
</reference>
<name>A0A4Y7Q1M9_9AGAM</name>